<name>A0A8S3ZT73_9EUPU</name>
<proteinExistence type="predicted"/>
<dbReference type="InterPro" id="IPR029058">
    <property type="entry name" value="AB_hydrolase_fold"/>
</dbReference>
<dbReference type="PANTHER" id="PTHR12277:SF194">
    <property type="entry name" value="FI04476P"/>
    <property type="match status" value="1"/>
</dbReference>
<accession>A0A8S3ZT73</accession>
<dbReference type="OrthoDB" id="10249433at2759"/>
<dbReference type="GO" id="GO:0005789">
    <property type="term" value="C:endoplasmic reticulum membrane"/>
    <property type="evidence" value="ECO:0007669"/>
    <property type="project" value="TreeGrafter"/>
</dbReference>
<dbReference type="Gene3D" id="3.40.50.1820">
    <property type="entry name" value="alpha/beta hydrolase"/>
    <property type="match status" value="1"/>
</dbReference>
<keyword evidence="4" id="KW-1185">Reference proteome</keyword>
<sequence length="383" mass="44017">MDIQESPRIHPKDGVTKGEEATVLISSVNVWKYVRLCGSWVLFSVKISSLTLFLIYVAVPIFVKANQWILPKINLKHSDFILSFLFVIIFVFVLTVHWPPFVNLSRPSDFDLNNTRNFYLHVEEGVNIGAWHILPANLQTEQRIITPDHYEDELNSGHNIFLYLTWQQGSHHRVQLYRLLSKLNYHVVTIDYRGYGDSSGYPTEDGVVADAYFAYKWLKEKAGESKIFIWGHSLGTGVTTKLAKRLCDEGDHPAGIILESPFNNIHEAAQNHPLGLPYRMLPWFEWVFLDGIKEHGIYFRSDENILSVTPNILILHAKDDFIVPFDLGKKLYHKARETRNHKTGQVEFIPFEASHGYGHKLIYKAPELPSLIRKFVGSTGEKM</sequence>
<dbReference type="Pfam" id="PF12146">
    <property type="entry name" value="Hydrolase_4"/>
    <property type="match status" value="1"/>
</dbReference>
<feature type="domain" description="Serine aminopeptidase S33" evidence="2">
    <location>
        <begin position="176"/>
        <end position="269"/>
    </location>
</feature>
<feature type="transmembrane region" description="Helical" evidence="1">
    <location>
        <begin position="40"/>
        <end position="59"/>
    </location>
</feature>
<reference evidence="3" key="1">
    <citation type="submission" date="2021-04" db="EMBL/GenBank/DDBJ databases">
        <authorList>
            <consortium name="Molecular Ecology Group"/>
        </authorList>
    </citation>
    <scope>NUCLEOTIDE SEQUENCE</scope>
</reference>
<comment type="caution">
    <text evidence="3">The sequence shown here is derived from an EMBL/GenBank/DDBJ whole genome shotgun (WGS) entry which is preliminary data.</text>
</comment>
<evidence type="ECO:0000313" key="4">
    <source>
        <dbReference type="Proteomes" id="UP000678393"/>
    </source>
</evidence>
<dbReference type="SUPFAM" id="SSF53474">
    <property type="entry name" value="alpha/beta-Hydrolases"/>
    <property type="match status" value="1"/>
</dbReference>
<dbReference type="GO" id="GO:0006660">
    <property type="term" value="P:phosphatidylserine catabolic process"/>
    <property type="evidence" value="ECO:0007669"/>
    <property type="project" value="TreeGrafter"/>
</dbReference>
<dbReference type="InterPro" id="IPR022742">
    <property type="entry name" value="Hydrolase_4"/>
</dbReference>
<dbReference type="GO" id="GO:0047372">
    <property type="term" value="F:monoacylglycerol lipase activity"/>
    <property type="evidence" value="ECO:0007669"/>
    <property type="project" value="TreeGrafter"/>
</dbReference>
<dbReference type="GO" id="GO:0052651">
    <property type="term" value="P:monoacylglycerol catabolic process"/>
    <property type="evidence" value="ECO:0007669"/>
    <property type="project" value="TreeGrafter"/>
</dbReference>
<dbReference type="AlphaFoldDB" id="A0A8S3ZT73"/>
<keyword evidence="1" id="KW-1133">Transmembrane helix</keyword>
<gene>
    <name evidence="3" type="ORF">CUNI_LOCUS15249</name>
</gene>
<dbReference type="PANTHER" id="PTHR12277">
    <property type="entry name" value="ALPHA/BETA HYDROLASE DOMAIN-CONTAINING PROTEIN"/>
    <property type="match status" value="1"/>
</dbReference>
<dbReference type="GO" id="GO:0004622">
    <property type="term" value="F:phosphatidylcholine lysophospholipase activity"/>
    <property type="evidence" value="ECO:0007669"/>
    <property type="project" value="TreeGrafter"/>
</dbReference>
<evidence type="ECO:0000256" key="1">
    <source>
        <dbReference type="SAM" id="Phobius"/>
    </source>
</evidence>
<dbReference type="Proteomes" id="UP000678393">
    <property type="component" value="Unassembled WGS sequence"/>
</dbReference>
<keyword evidence="1" id="KW-0812">Transmembrane</keyword>
<protein>
    <recommendedName>
        <fullName evidence="2">Serine aminopeptidase S33 domain-containing protein</fullName>
    </recommendedName>
</protein>
<feature type="transmembrane region" description="Helical" evidence="1">
    <location>
        <begin position="80"/>
        <end position="98"/>
    </location>
</feature>
<organism evidence="3 4">
    <name type="scientific">Candidula unifasciata</name>
    <dbReference type="NCBI Taxonomy" id="100452"/>
    <lineage>
        <taxon>Eukaryota</taxon>
        <taxon>Metazoa</taxon>
        <taxon>Spiralia</taxon>
        <taxon>Lophotrochozoa</taxon>
        <taxon>Mollusca</taxon>
        <taxon>Gastropoda</taxon>
        <taxon>Heterobranchia</taxon>
        <taxon>Euthyneura</taxon>
        <taxon>Panpulmonata</taxon>
        <taxon>Eupulmonata</taxon>
        <taxon>Stylommatophora</taxon>
        <taxon>Helicina</taxon>
        <taxon>Helicoidea</taxon>
        <taxon>Geomitridae</taxon>
        <taxon>Candidula</taxon>
    </lineage>
</organism>
<keyword evidence="1" id="KW-0472">Membrane</keyword>
<dbReference type="EMBL" id="CAJHNH020003635">
    <property type="protein sequence ID" value="CAG5129691.1"/>
    <property type="molecule type" value="Genomic_DNA"/>
</dbReference>
<evidence type="ECO:0000313" key="3">
    <source>
        <dbReference type="EMBL" id="CAG5129691.1"/>
    </source>
</evidence>
<evidence type="ECO:0000259" key="2">
    <source>
        <dbReference type="Pfam" id="PF12146"/>
    </source>
</evidence>